<sequence length="465" mass="53111">MDQHTQIPADRSVVGIKSTRKLQTISKVTSSSSQAPPYNKGKHFHYPQCIQTCFYLQHKREKTKTRSRGENSESIPSKKKPIWSVAKGAANHKKMQLQFAMIQATPSSKAQNRTSSRRQKKEMRFFVGWGSKTQLNSARLNCRAHHHHKDNQQVHTGVSIRQIHHKLHLNTKLLTQGTNSKVCRKPPYSPAPKQNAKPKRERHMLPAERNHLQACTCPRDVAASTCCCLERRYWCSERRDCFNCSFTMSQISSTLATCSNKNCKRSAPCRLCANRKQYHQTSRDRQVTMKQRRNGNHTRGLEACLNCNVSKPKHKVSNPNLNSIGEKLSQSAQLWLVIPQIQIITIAHKPHDSRAMKSNDQASKNPNGFHQPPVKSRPNSNHNNHNEQSMSKKLCAYINSPKDEPSLSHTHHAVHKSPYPLCPISRCTESSFEKPDYVKLVRKFVSREKKHRSVEIVPSIRAALE</sequence>
<dbReference type="EMBL" id="CM026426">
    <property type="protein sequence ID" value="KAG0571873.1"/>
    <property type="molecule type" value="Genomic_DNA"/>
</dbReference>
<gene>
    <name evidence="2" type="ORF">KC19_VG050200</name>
</gene>
<comment type="caution">
    <text evidence="2">The sequence shown here is derived from an EMBL/GenBank/DDBJ whole genome shotgun (WGS) entry which is preliminary data.</text>
</comment>
<protein>
    <submittedName>
        <fullName evidence="2">Uncharacterized protein</fullName>
    </submittedName>
</protein>
<proteinExistence type="predicted"/>
<dbReference type="Proteomes" id="UP000822688">
    <property type="component" value="Chromosome V"/>
</dbReference>
<feature type="compositionally biased region" description="Polar residues" evidence="1">
    <location>
        <begin position="358"/>
        <end position="368"/>
    </location>
</feature>
<evidence type="ECO:0000256" key="1">
    <source>
        <dbReference type="SAM" id="MobiDB-lite"/>
    </source>
</evidence>
<feature type="region of interest" description="Disordered" evidence="1">
    <location>
        <begin position="352"/>
        <end position="389"/>
    </location>
</feature>
<keyword evidence="3" id="KW-1185">Reference proteome</keyword>
<evidence type="ECO:0000313" key="2">
    <source>
        <dbReference type="EMBL" id="KAG0571873.1"/>
    </source>
</evidence>
<evidence type="ECO:0000313" key="3">
    <source>
        <dbReference type="Proteomes" id="UP000822688"/>
    </source>
</evidence>
<name>A0A8T0HME9_CERPU</name>
<feature type="region of interest" description="Disordered" evidence="1">
    <location>
        <begin position="179"/>
        <end position="199"/>
    </location>
</feature>
<reference evidence="2" key="1">
    <citation type="submission" date="2020-06" db="EMBL/GenBank/DDBJ databases">
        <title>WGS assembly of Ceratodon purpureus strain R40.</title>
        <authorList>
            <person name="Carey S.B."/>
            <person name="Jenkins J."/>
            <person name="Shu S."/>
            <person name="Lovell J.T."/>
            <person name="Sreedasyam A."/>
            <person name="Maumus F."/>
            <person name="Tiley G.P."/>
            <person name="Fernandez-Pozo N."/>
            <person name="Barry K."/>
            <person name="Chen C."/>
            <person name="Wang M."/>
            <person name="Lipzen A."/>
            <person name="Daum C."/>
            <person name="Saski C.A."/>
            <person name="Payton A.C."/>
            <person name="Mcbreen J.C."/>
            <person name="Conrad R.E."/>
            <person name="Kollar L.M."/>
            <person name="Olsson S."/>
            <person name="Huttunen S."/>
            <person name="Landis J.B."/>
            <person name="Wickett N.J."/>
            <person name="Johnson M.G."/>
            <person name="Rensing S.A."/>
            <person name="Grimwood J."/>
            <person name="Schmutz J."/>
            <person name="Mcdaniel S.F."/>
        </authorList>
    </citation>
    <scope>NUCLEOTIDE SEQUENCE</scope>
    <source>
        <strain evidence="2">R40</strain>
    </source>
</reference>
<accession>A0A8T0HME9</accession>
<organism evidence="2 3">
    <name type="scientific">Ceratodon purpureus</name>
    <name type="common">Fire moss</name>
    <name type="synonym">Dicranum purpureum</name>
    <dbReference type="NCBI Taxonomy" id="3225"/>
    <lineage>
        <taxon>Eukaryota</taxon>
        <taxon>Viridiplantae</taxon>
        <taxon>Streptophyta</taxon>
        <taxon>Embryophyta</taxon>
        <taxon>Bryophyta</taxon>
        <taxon>Bryophytina</taxon>
        <taxon>Bryopsida</taxon>
        <taxon>Dicranidae</taxon>
        <taxon>Pseudoditrichales</taxon>
        <taxon>Ditrichaceae</taxon>
        <taxon>Ceratodon</taxon>
    </lineage>
</organism>
<feature type="compositionally biased region" description="Polar residues" evidence="1">
    <location>
        <begin position="377"/>
        <end position="389"/>
    </location>
</feature>
<dbReference type="AlphaFoldDB" id="A0A8T0HME9"/>